<dbReference type="AlphaFoldDB" id="A0A553PPX6"/>
<comment type="caution">
    <text evidence="3">The sequence shown here is derived from an EMBL/GenBank/DDBJ whole genome shotgun (WGS) entry which is preliminary data.</text>
</comment>
<feature type="compositionally biased region" description="Polar residues" evidence="1">
    <location>
        <begin position="26"/>
        <end position="42"/>
    </location>
</feature>
<feature type="region of interest" description="Disordered" evidence="1">
    <location>
        <begin position="22"/>
        <end position="57"/>
    </location>
</feature>
<reference evidence="3 4" key="1">
    <citation type="journal article" date="2018" name="Nat. Ecol. Evol.">
        <title>Genomic signatures of mitonuclear coevolution across populations of Tigriopus californicus.</title>
        <authorList>
            <person name="Barreto F.S."/>
            <person name="Watson E.T."/>
            <person name="Lima T.G."/>
            <person name="Willett C.S."/>
            <person name="Edmands S."/>
            <person name="Li W."/>
            <person name="Burton R.S."/>
        </authorList>
    </citation>
    <scope>NUCLEOTIDE SEQUENCE [LARGE SCALE GENOMIC DNA]</scope>
    <source>
        <strain evidence="3 4">San Diego</strain>
    </source>
</reference>
<feature type="chain" id="PRO_5022190958" evidence="2">
    <location>
        <begin position="19"/>
        <end position="366"/>
    </location>
</feature>
<feature type="signal peptide" evidence="2">
    <location>
        <begin position="1"/>
        <end position="18"/>
    </location>
</feature>
<protein>
    <submittedName>
        <fullName evidence="3">Uncharacterized protein</fullName>
    </submittedName>
</protein>
<sequence length="366" mass="39326">MKTFIAVVSLMGVMVSQSGPGVMGMPQTSLPASTPGPSSLEQVNEEGSPDITKPLDPPPPLYFTAPASVNSAEKCKAMADGADKPALSYPPIFVTPENSNICIFSIADSWRYEEGFTGNCNGECCEYVTPNEEGKPSVPNQELSVKWTSISESENCQSGDKTEAKPQIMKGEAFVAVIALVGVISQSGLGVSADQGQQPYYFIKPEGVDSAEQCETYATENEVVTFNWPVYTTPGNSEICIYFPVLSQWLLHQGENVDCVGECCRWLPPPANDGTKPAPLPEALLSWYEVDALSECDNDASAAKNPFIIQGGQNGEERSICVNSLESTDTFTKTVGTLVGCSRPENACCAFLTPETREKLDEAQPQ</sequence>
<evidence type="ECO:0000256" key="1">
    <source>
        <dbReference type="SAM" id="MobiDB-lite"/>
    </source>
</evidence>
<keyword evidence="4" id="KW-1185">Reference proteome</keyword>
<evidence type="ECO:0000313" key="3">
    <source>
        <dbReference type="EMBL" id="TRY79737.1"/>
    </source>
</evidence>
<evidence type="ECO:0000256" key="2">
    <source>
        <dbReference type="SAM" id="SignalP"/>
    </source>
</evidence>
<gene>
    <name evidence="3" type="ORF">TCAL_08343</name>
</gene>
<dbReference type="Proteomes" id="UP000318571">
    <property type="component" value="Chromosome 6"/>
</dbReference>
<keyword evidence="2" id="KW-0732">Signal</keyword>
<evidence type="ECO:0000313" key="4">
    <source>
        <dbReference type="Proteomes" id="UP000318571"/>
    </source>
</evidence>
<dbReference type="EMBL" id="VCGU01000002">
    <property type="protein sequence ID" value="TRY79737.1"/>
    <property type="molecule type" value="Genomic_DNA"/>
</dbReference>
<name>A0A553PPX6_TIGCA</name>
<organism evidence="3 4">
    <name type="scientific">Tigriopus californicus</name>
    <name type="common">Marine copepod</name>
    <dbReference type="NCBI Taxonomy" id="6832"/>
    <lineage>
        <taxon>Eukaryota</taxon>
        <taxon>Metazoa</taxon>
        <taxon>Ecdysozoa</taxon>
        <taxon>Arthropoda</taxon>
        <taxon>Crustacea</taxon>
        <taxon>Multicrustacea</taxon>
        <taxon>Hexanauplia</taxon>
        <taxon>Copepoda</taxon>
        <taxon>Harpacticoida</taxon>
        <taxon>Harpacticidae</taxon>
        <taxon>Tigriopus</taxon>
    </lineage>
</organism>
<accession>A0A553PPX6</accession>
<proteinExistence type="predicted"/>